<accession>A0A098EB61</accession>
<sequence>MSKFENLVVIDKGKTCSYALKLMDKNKISRLLAVEKDKVIGIVTYLDIINALNNPRKRKNLNNARIRVSSAMTKEVIAAKLSSSAREIAALMIKNKISSVIIEDSENNSVNLITKTDLVKHALNSEVPASMIYTKNAISVFRTDTVVSARKIMEKNGIHRLLVIDKEDGDLLGIITEKDIAHALKLFRDLTADYSHPDIRLLKVSDFMKKNLRTLNNDAKIKDAAKIMLENNISGIPVIGEDGNFGMVTKTDIVRGISDGLIFTK</sequence>
<dbReference type="InterPro" id="IPR046342">
    <property type="entry name" value="CBS_dom_sf"/>
</dbReference>
<feature type="domain" description="CBS" evidence="2">
    <location>
        <begin position="72"/>
        <end position="130"/>
    </location>
</feature>
<dbReference type="PANTHER" id="PTHR48108:SF26">
    <property type="entry name" value="CBS DOMAIN-CONTAINING PROTEIN DDB_G0289609"/>
    <property type="match status" value="1"/>
</dbReference>
<dbReference type="PROSITE" id="PS51371">
    <property type="entry name" value="CBS"/>
    <property type="match status" value="4"/>
</dbReference>
<evidence type="ECO:0000313" key="3">
    <source>
        <dbReference type="EMBL" id="CEG12255.1"/>
    </source>
</evidence>
<name>A0A098EB61_9ZZZZ</name>
<reference evidence="3" key="1">
    <citation type="submission" date="2014-09" db="EMBL/GenBank/DDBJ databases">
        <authorList>
            <person name="Probst J Alexander"/>
        </authorList>
    </citation>
    <scope>NUCLEOTIDE SEQUENCE</scope>
</reference>
<proteinExistence type="predicted"/>
<feature type="domain" description="CBS" evidence="2">
    <location>
        <begin position="133"/>
        <end position="190"/>
    </location>
</feature>
<gene>
    <name evidence="3" type="ORF">MSIBF_A2080004</name>
</gene>
<dbReference type="PANTHER" id="PTHR48108">
    <property type="entry name" value="CBS DOMAIN-CONTAINING PROTEIN CBSX2, CHLOROPLASTIC"/>
    <property type="match status" value="1"/>
</dbReference>
<dbReference type="Pfam" id="PF00571">
    <property type="entry name" value="CBS"/>
    <property type="match status" value="4"/>
</dbReference>
<dbReference type="InterPro" id="IPR000644">
    <property type="entry name" value="CBS_dom"/>
</dbReference>
<evidence type="ECO:0000259" key="2">
    <source>
        <dbReference type="PROSITE" id="PS51371"/>
    </source>
</evidence>
<feature type="domain" description="CBS" evidence="2">
    <location>
        <begin position="1"/>
        <end position="58"/>
    </location>
</feature>
<dbReference type="AlphaFoldDB" id="A0A098EB61"/>
<protein>
    <submittedName>
        <fullName evidence="3">Putative CBS-domain-containing membrane protein</fullName>
    </submittedName>
</protein>
<dbReference type="EMBL" id="CCXY01000122">
    <property type="protein sequence ID" value="CEG12255.1"/>
    <property type="molecule type" value="Genomic_DNA"/>
</dbReference>
<dbReference type="Gene3D" id="3.10.580.10">
    <property type="entry name" value="CBS-domain"/>
    <property type="match status" value="2"/>
</dbReference>
<feature type="domain" description="CBS" evidence="2">
    <location>
        <begin position="208"/>
        <end position="264"/>
    </location>
</feature>
<organism evidence="3">
    <name type="scientific">groundwater metagenome</name>
    <dbReference type="NCBI Taxonomy" id="717931"/>
    <lineage>
        <taxon>unclassified sequences</taxon>
        <taxon>metagenomes</taxon>
        <taxon>ecological metagenomes</taxon>
    </lineage>
</organism>
<dbReference type="SMART" id="SM00116">
    <property type="entry name" value="CBS"/>
    <property type="match status" value="4"/>
</dbReference>
<keyword evidence="1" id="KW-0677">Repeat</keyword>
<dbReference type="InterPro" id="IPR051462">
    <property type="entry name" value="CBS_domain-containing"/>
</dbReference>
<evidence type="ECO:0000256" key="1">
    <source>
        <dbReference type="ARBA" id="ARBA00022737"/>
    </source>
</evidence>
<dbReference type="SUPFAM" id="SSF54631">
    <property type="entry name" value="CBS-domain pair"/>
    <property type="match status" value="3"/>
</dbReference>